<comment type="caution">
    <text evidence="3">The sequence shown here is derived from an EMBL/GenBank/DDBJ whole genome shotgun (WGS) entry which is preliminary data.</text>
</comment>
<dbReference type="PANTHER" id="PTHR10039">
    <property type="entry name" value="AMELOGENIN"/>
    <property type="match status" value="1"/>
</dbReference>
<evidence type="ECO:0000256" key="1">
    <source>
        <dbReference type="ARBA" id="ARBA00022737"/>
    </source>
</evidence>
<accession>A0AAN7UYH1</accession>
<evidence type="ECO:0000313" key="3">
    <source>
        <dbReference type="EMBL" id="KAK5637059.1"/>
    </source>
</evidence>
<sequence length="818" mass="93063">MVKSCGPGAAILMQLRSSEIYSREDTIKPPTEGTASWPIPETVNNYEELSERSNDRANLFTPWLRSGSGVFHISGKAGSGKSTLMKHIWLHHRTQEHLEVWAGNKKLLKAAFFFWSAGNEDQKSLTGLFRSILFTILSQDKNLIPQIFPQCWENGNFVAHSLASLTRPDVIEAAFQTLLGKAANGDYRICLFIDGLDEFEAADRESYWELARRLGDWADRSDGDVKLCVSSRPYTEFQDIFRASQSPSRTQIHLHQLNGDDIKRYCQNTFSSKARESPSISKIVQGHGGYLGDNIVYRSEGVFLWAVLVVRIIISEARRGGSYEDLLSKLEETPSDMDKLYDKMFSSLGRSEKGLSTRLLFAVLTNPFFEMNALCLKWLVSEDAWRTRMPQNNGSDVRKAVEADIKYVARHLDIWTQGLVEIVQLETVYPFHRAPYNVPYSPLFVTKVKLFHRTARDYLLHSMQYSEVQSAFEGFNLEGLHSHLRLTEVIIIDRIFTSAPDNSLLLYGYEILTAISYARLGSIEKRTGVSQLPWSVAKELVCILPSCYLWPTFRGMIGYTMLIPDSIHRASHTSLPRFAFSLGFNQFNTAESSIDKESDWMSSSSNLLLSACLSDMCFRRCPLIGKVTASELVKVLLQKGFTAHQPVALLHSDRVMGGEWEWELDDRFASVWMILVSSLVVLDEQYPPIDSLREIVNVLQELLRHESQEEVLILGYNSPRPLACYDCFITFEDLLQRLGSHVLNKLQGPLKGEENESAWIRERWNGQTIYPVSQHLVKLTPEMLGERKVILSAVVSRTYFLEEGIEHDIGNPPCFMLW</sequence>
<dbReference type="Proteomes" id="UP001305414">
    <property type="component" value="Unassembled WGS sequence"/>
</dbReference>
<dbReference type="PANTHER" id="PTHR10039:SF5">
    <property type="entry name" value="NACHT DOMAIN-CONTAINING PROTEIN"/>
    <property type="match status" value="1"/>
</dbReference>
<protein>
    <recommendedName>
        <fullName evidence="2">Nephrocystin 3-like N-terminal domain-containing protein</fullName>
    </recommendedName>
</protein>
<dbReference type="InterPro" id="IPR027417">
    <property type="entry name" value="P-loop_NTPase"/>
</dbReference>
<reference evidence="3 4" key="1">
    <citation type="submission" date="2023-10" db="EMBL/GenBank/DDBJ databases">
        <title>Draft genome sequence of Xylaria bambusicola isolate GMP-LS, the root and basal stem rot pathogen of sugarcane in Indonesia.</title>
        <authorList>
            <person name="Selvaraj P."/>
            <person name="Muralishankar V."/>
            <person name="Muruganantham S."/>
            <person name="Sp S."/>
            <person name="Haryani S."/>
            <person name="Lau K.J.X."/>
            <person name="Naqvi N.I."/>
        </authorList>
    </citation>
    <scope>NUCLEOTIDE SEQUENCE [LARGE SCALE GENOMIC DNA]</scope>
    <source>
        <strain evidence="3">GMP-LS</strain>
    </source>
</reference>
<dbReference type="AlphaFoldDB" id="A0AAN7UYH1"/>
<organism evidence="3 4">
    <name type="scientific">Xylaria bambusicola</name>
    <dbReference type="NCBI Taxonomy" id="326684"/>
    <lineage>
        <taxon>Eukaryota</taxon>
        <taxon>Fungi</taxon>
        <taxon>Dikarya</taxon>
        <taxon>Ascomycota</taxon>
        <taxon>Pezizomycotina</taxon>
        <taxon>Sordariomycetes</taxon>
        <taxon>Xylariomycetidae</taxon>
        <taxon>Xylariales</taxon>
        <taxon>Xylariaceae</taxon>
        <taxon>Xylaria</taxon>
    </lineage>
</organism>
<dbReference type="Gene3D" id="3.40.50.300">
    <property type="entry name" value="P-loop containing nucleotide triphosphate hydrolases"/>
    <property type="match status" value="1"/>
</dbReference>
<dbReference type="InterPro" id="IPR056884">
    <property type="entry name" value="NPHP3-like_N"/>
</dbReference>
<evidence type="ECO:0000313" key="4">
    <source>
        <dbReference type="Proteomes" id="UP001305414"/>
    </source>
</evidence>
<evidence type="ECO:0000259" key="2">
    <source>
        <dbReference type="Pfam" id="PF24883"/>
    </source>
</evidence>
<feature type="domain" description="Nephrocystin 3-like N-terminal" evidence="2">
    <location>
        <begin position="60"/>
        <end position="232"/>
    </location>
</feature>
<proteinExistence type="predicted"/>
<gene>
    <name evidence="3" type="ORF">RRF57_012771</name>
</gene>
<name>A0AAN7UYH1_9PEZI</name>
<dbReference type="SUPFAM" id="SSF52540">
    <property type="entry name" value="P-loop containing nucleoside triphosphate hydrolases"/>
    <property type="match status" value="1"/>
</dbReference>
<keyword evidence="1" id="KW-0677">Repeat</keyword>
<keyword evidence="4" id="KW-1185">Reference proteome</keyword>
<dbReference type="Pfam" id="PF24883">
    <property type="entry name" value="NPHP3_N"/>
    <property type="match status" value="1"/>
</dbReference>
<dbReference type="EMBL" id="JAWHQM010000090">
    <property type="protein sequence ID" value="KAK5637059.1"/>
    <property type="molecule type" value="Genomic_DNA"/>
</dbReference>